<sequence>MKKFSVFILLMLSFVSLMACGSKEEKSNQQKKESIFNLKELTPEIRAALAYQGILVHNQQDTELLRTAALIGDSTSSKETVGRESESEVNKFEVKNDKLIVLADEFGASEYELQATDLFNRFYKTSVQKLYTERLANRIKNEVSDSVLEKTVAATLLMLVNDAETKVDASILKQEIQVQDKTNSIKTIYDIYITGKGLYTVRIKEDSLNVFDDENELISELSKKEVLKEADTSEVKSIISHIKVVDEMPEENLEGIETNDFSIVEEEPFIEQAIF</sequence>
<evidence type="ECO:0000313" key="3">
    <source>
        <dbReference type="Proteomes" id="UP000500890"/>
    </source>
</evidence>
<protein>
    <recommendedName>
        <fullName evidence="4">DUF5105 domain-containing protein</fullName>
    </recommendedName>
</protein>
<dbReference type="KEGG" id="vah:G7081_01520"/>
<accession>A0A6G8ALB4</accession>
<reference evidence="2 3" key="1">
    <citation type="submission" date="2020-03" db="EMBL/GenBank/DDBJ databases">
        <title>Vagococcus sp. nov., isolated from beetles.</title>
        <authorList>
            <person name="Hyun D.-W."/>
            <person name="Bae J.-W."/>
        </authorList>
    </citation>
    <scope>NUCLEOTIDE SEQUENCE [LARGE SCALE GENOMIC DNA]</scope>
    <source>
        <strain evidence="2 3">HDW17A</strain>
    </source>
</reference>
<dbReference type="RefSeq" id="WP_166006776.1">
    <property type="nucleotide sequence ID" value="NZ_CP049886.1"/>
</dbReference>
<feature type="chain" id="PRO_5038743066" description="DUF5105 domain-containing protein" evidence="1">
    <location>
        <begin position="20"/>
        <end position="275"/>
    </location>
</feature>
<dbReference type="Proteomes" id="UP000500890">
    <property type="component" value="Chromosome"/>
</dbReference>
<gene>
    <name evidence="2" type="ORF">G7081_01520</name>
</gene>
<dbReference type="PROSITE" id="PS51257">
    <property type="entry name" value="PROKAR_LIPOPROTEIN"/>
    <property type="match status" value="1"/>
</dbReference>
<evidence type="ECO:0000256" key="1">
    <source>
        <dbReference type="SAM" id="SignalP"/>
    </source>
</evidence>
<keyword evidence="1" id="KW-0732">Signal</keyword>
<evidence type="ECO:0008006" key="4">
    <source>
        <dbReference type="Google" id="ProtNLM"/>
    </source>
</evidence>
<dbReference type="EMBL" id="CP049886">
    <property type="protein sequence ID" value="QIL45861.1"/>
    <property type="molecule type" value="Genomic_DNA"/>
</dbReference>
<dbReference type="AlphaFoldDB" id="A0A6G8ALB4"/>
<name>A0A6G8ALB4_9ENTE</name>
<feature type="signal peptide" evidence="1">
    <location>
        <begin position="1"/>
        <end position="19"/>
    </location>
</feature>
<organism evidence="2 3">
    <name type="scientific">Vagococcus coleopterorum</name>
    <dbReference type="NCBI Taxonomy" id="2714946"/>
    <lineage>
        <taxon>Bacteria</taxon>
        <taxon>Bacillati</taxon>
        <taxon>Bacillota</taxon>
        <taxon>Bacilli</taxon>
        <taxon>Lactobacillales</taxon>
        <taxon>Enterococcaceae</taxon>
        <taxon>Vagococcus</taxon>
    </lineage>
</organism>
<keyword evidence="3" id="KW-1185">Reference proteome</keyword>
<proteinExistence type="predicted"/>
<evidence type="ECO:0000313" key="2">
    <source>
        <dbReference type="EMBL" id="QIL45861.1"/>
    </source>
</evidence>